<keyword evidence="1" id="KW-0812">Transmembrane</keyword>
<evidence type="ECO:0000256" key="1">
    <source>
        <dbReference type="SAM" id="Phobius"/>
    </source>
</evidence>
<evidence type="ECO:0000313" key="3">
    <source>
        <dbReference type="Proteomes" id="UP000299102"/>
    </source>
</evidence>
<feature type="transmembrane region" description="Helical" evidence="1">
    <location>
        <begin position="68"/>
        <end position="86"/>
    </location>
</feature>
<dbReference type="EMBL" id="BGZK01001447">
    <property type="protein sequence ID" value="GBP80143.1"/>
    <property type="molecule type" value="Genomic_DNA"/>
</dbReference>
<evidence type="ECO:0000313" key="2">
    <source>
        <dbReference type="EMBL" id="GBP80143.1"/>
    </source>
</evidence>
<name>A0A4C1YYX2_EUMVA</name>
<protein>
    <submittedName>
        <fullName evidence="2">Uncharacterized protein</fullName>
    </submittedName>
</protein>
<keyword evidence="3" id="KW-1185">Reference proteome</keyword>
<keyword evidence="1" id="KW-1133">Transmembrane helix</keyword>
<gene>
    <name evidence="2" type="ORF">EVAR_56012_1</name>
</gene>
<accession>A0A4C1YYX2</accession>
<dbReference type="Proteomes" id="UP000299102">
    <property type="component" value="Unassembled WGS sequence"/>
</dbReference>
<sequence>MRGRSRKTLGALNLRQCAGSTPMLSRRFYLDNAWVVDDECLGDNVRVRLNRAQHFYFKSRGSDLRPSTTLALLGLGALMIVIIVVMT</sequence>
<proteinExistence type="predicted"/>
<reference evidence="2 3" key="1">
    <citation type="journal article" date="2019" name="Commun. Biol.">
        <title>The bagworm genome reveals a unique fibroin gene that provides high tensile strength.</title>
        <authorList>
            <person name="Kono N."/>
            <person name="Nakamura H."/>
            <person name="Ohtoshi R."/>
            <person name="Tomita M."/>
            <person name="Numata K."/>
            <person name="Arakawa K."/>
        </authorList>
    </citation>
    <scope>NUCLEOTIDE SEQUENCE [LARGE SCALE GENOMIC DNA]</scope>
</reference>
<comment type="caution">
    <text evidence="2">The sequence shown here is derived from an EMBL/GenBank/DDBJ whole genome shotgun (WGS) entry which is preliminary data.</text>
</comment>
<organism evidence="2 3">
    <name type="scientific">Eumeta variegata</name>
    <name type="common">Bagworm moth</name>
    <name type="synonym">Eumeta japonica</name>
    <dbReference type="NCBI Taxonomy" id="151549"/>
    <lineage>
        <taxon>Eukaryota</taxon>
        <taxon>Metazoa</taxon>
        <taxon>Ecdysozoa</taxon>
        <taxon>Arthropoda</taxon>
        <taxon>Hexapoda</taxon>
        <taxon>Insecta</taxon>
        <taxon>Pterygota</taxon>
        <taxon>Neoptera</taxon>
        <taxon>Endopterygota</taxon>
        <taxon>Lepidoptera</taxon>
        <taxon>Glossata</taxon>
        <taxon>Ditrysia</taxon>
        <taxon>Tineoidea</taxon>
        <taxon>Psychidae</taxon>
        <taxon>Oiketicinae</taxon>
        <taxon>Eumeta</taxon>
    </lineage>
</organism>
<keyword evidence="1" id="KW-0472">Membrane</keyword>
<dbReference type="AlphaFoldDB" id="A0A4C1YYX2"/>